<dbReference type="PANTHER" id="PTHR10145">
    <property type="entry name" value="TRANSCRIPTION ELONGATION FACTOR SPT6"/>
    <property type="match status" value="1"/>
</dbReference>
<dbReference type="GO" id="GO:0008023">
    <property type="term" value="C:transcription elongation factor complex"/>
    <property type="evidence" value="ECO:0007669"/>
    <property type="project" value="TreeGrafter"/>
</dbReference>
<dbReference type="PANTHER" id="PTHR10145:SF6">
    <property type="entry name" value="TRANSCRIPTION ELONGATION FACTOR SPT6"/>
    <property type="match status" value="1"/>
</dbReference>
<dbReference type="InterPro" id="IPR023319">
    <property type="entry name" value="Tex-like_HTH_dom_sf"/>
</dbReference>
<keyword evidence="4" id="KW-1185">Reference proteome</keyword>
<evidence type="ECO:0000313" key="2">
    <source>
        <dbReference type="EMBL" id="CAI4019988.1"/>
    </source>
</evidence>
<feature type="region of interest" description="Disordered" evidence="1">
    <location>
        <begin position="1"/>
        <end position="24"/>
    </location>
</feature>
<name>A0A9P1M5N9_9DINO</name>
<evidence type="ECO:0000313" key="4">
    <source>
        <dbReference type="Proteomes" id="UP001152797"/>
    </source>
</evidence>
<dbReference type="Gene3D" id="1.10.150.850">
    <property type="entry name" value="Spt6, helix-hairpin-helix domain"/>
    <property type="match status" value="1"/>
</dbReference>
<dbReference type="EMBL" id="CAMXCT030006784">
    <property type="protein sequence ID" value="CAL4807300.1"/>
    <property type="molecule type" value="Genomic_DNA"/>
</dbReference>
<accession>A0A9P1M5N9</accession>
<organism evidence="2">
    <name type="scientific">Cladocopium goreaui</name>
    <dbReference type="NCBI Taxonomy" id="2562237"/>
    <lineage>
        <taxon>Eukaryota</taxon>
        <taxon>Sar</taxon>
        <taxon>Alveolata</taxon>
        <taxon>Dinophyceae</taxon>
        <taxon>Suessiales</taxon>
        <taxon>Symbiodiniaceae</taxon>
        <taxon>Cladocopium</taxon>
    </lineage>
</organism>
<dbReference type="OrthoDB" id="427766at2759"/>
<reference evidence="2" key="1">
    <citation type="submission" date="2022-10" db="EMBL/GenBank/DDBJ databases">
        <authorList>
            <person name="Chen Y."/>
            <person name="Dougan E. K."/>
            <person name="Chan C."/>
            <person name="Rhodes N."/>
            <person name="Thang M."/>
        </authorList>
    </citation>
    <scope>NUCLEOTIDE SEQUENCE</scope>
</reference>
<proteinExistence type="predicted"/>
<dbReference type="EMBL" id="CAMXCT010006784">
    <property type="protein sequence ID" value="CAI4019988.1"/>
    <property type="molecule type" value="Genomic_DNA"/>
</dbReference>
<dbReference type="GO" id="GO:0034728">
    <property type="term" value="P:nucleosome organization"/>
    <property type="evidence" value="ECO:0007669"/>
    <property type="project" value="TreeGrafter"/>
</dbReference>
<dbReference type="Gene3D" id="1.10.10.650">
    <property type="entry name" value="RuvA domain 2-like"/>
    <property type="match status" value="1"/>
</dbReference>
<comment type="caution">
    <text evidence="2">The sequence shown here is derived from an EMBL/GenBank/DDBJ whole genome shotgun (WGS) entry which is preliminary data.</text>
</comment>
<protein>
    <submittedName>
        <fullName evidence="2">Uncharacterized protein</fullName>
    </submittedName>
</protein>
<dbReference type="EMBL" id="CAMXCT020006784">
    <property type="protein sequence ID" value="CAL1173363.1"/>
    <property type="molecule type" value="Genomic_DNA"/>
</dbReference>
<dbReference type="InterPro" id="IPR017072">
    <property type="entry name" value="TF_Spt6"/>
</dbReference>
<sequence>MAEVEEPPAKRARTGDTASDDELNQFSLEDLFGDDATHSGLDKVLAEHMADQSDVESHYSNVESHQEFVVDDPDRPPADETAYGLNPVKLSLVTDIFGDLSVLKPLGDIDGGDEQPVDASVHASLGAAEAAVAESLAKHQAASDIKDESQSQALPALPLEDALDPDVLEKSYQLPKDQAIARSQQPERWLQAYGSDGQNLPRKSDEEYQNEARWMYNQVFKARSYDRPSTENAIIRVLSTLHESKFELIYIVEHVYWKIGKSLTKEDVWKIQEYDLLWQPIWTRYMLLVEWVMELERHRVAVPEHIKEKVNRKVWQQADSEESQRDAHDWRLWHD</sequence>
<dbReference type="GO" id="GO:0140673">
    <property type="term" value="P:transcription elongation-coupled chromatin remodeling"/>
    <property type="evidence" value="ECO:0007669"/>
    <property type="project" value="InterPro"/>
</dbReference>
<dbReference type="GO" id="GO:0042393">
    <property type="term" value="F:histone binding"/>
    <property type="evidence" value="ECO:0007669"/>
    <property type="project" value="TreeGrafter"/>
</dbReference>
<evidence type="ECO:0000313" key="3">
    <source>
        <dbReference type="EMBL" id="CAL1173363.1"/>
    </source>
</evidence>
<dbReference type="GO" id="GO:0031491">
    <property type="term" value="F:nucleosome binding"/>
    <property type="evidence" value="ECO:0007669"/>
    <property type="project" value="TreeGrafter"/>
</dbReference>
<evidence type="ECO:0000256" key="1">
    <source>
        <dbReference type="SAM" id="MobiDB-lite"/>
    </source>
</evidence>
<gene>
    <name evidence="2" type="ORF">C1SCF055_LOCUS44443</name>
</gene>
<dbReference type="AlphaFoldDB" id="A0A9P1M5N9"/>
<reference evidence="3" key="2">
    <citation type="submission" date="2024-04" db="EMBL/GenBank/DDBJ databases">
        <authorList>
            <person name="Chen Y."/>
            <person name="Shah S."/>
            <person name="Dougan E. K."/>
            <person name="Thang M."/>
            <person name="Chan C."/>
        </authorList>
    </citation>
    <scope>NUCLEOTIDE SEQUENCE [LARGE SCALE GENOMIC DNA]</scope>
</reference>
<dbReference type="Proteomes" id="UP001152797">
    <property type="component" value="Unassembled WGS sequence"/>
</dbReference>